<protein>
    <submittedName>
        <fullName evidence="1">Uncharacterized protein</fullName>
    </submittedName>
</protein>
<proteinExistence type="predicted"/>
<sequence length="65" mass="7057">MTSELWDALVVKARMNTMLCGSGWRKESLMSARSALSTLRVGLPMVTATKTMITTTDSSFLVTGD</sequence>
<reference evidence="1" key="1">
    <citation type="submission" date="2019-12" db="EMBL/GenBank/DDBJ databases">
        <title>Genome sequencing and annotation of Brassica cretica.</title>
        <authorList>
            <person name="Studholme D.J."/>
            <person name="Sarris P.F."/>
        </authorList>
    </citation>
    <scope>NUCLEOTIDE SEQUENCE</scope>
    <source>
        <strain evidence="1">PFS-102/07</strain>
        <tissue evidence="1">Leaf</tissue>
    </source>
</reference>
<evidence type="ECO:0000313" key="1">
    <source>
        <dbReference type="EMBL" id="KAF2586046.1"/>
    </source>
</evidence>
<comment type="caution">
    <text evidence="1">The sequence shown here is derived from an EMBL/GenBank/DDBJ whole genome shotgun (WGS) entry which is preliminary data.</text>
</comment>
<gene>
    <name evidence="1" type="ORF">F2Q70_00037218</name>
</gene>
<dbReference type="EMBL" id="QGKY02000246">
    <property type="protein sequence ID" value="KAF2586046.1"/>
    <property type="molecule type" value="Genomic_DNA"/>
</dbReference>
<name>A0A8S9JXD3_BRACR</name>
<accession>A0A8S9JXD3</accession>
<dbReference type="AlphaFoldDB" id="A0A8S9JXD3"/>
<organism evidence="1">
    <name type="scientific">Brassica cretica</name>
    <name type="common">Mustard</name>
    <dbReference type="NCBI Taxonomy" id="69181"/>
    <lineage>
        <taxon>Eukaryota</taxon>
        <taxon>Viridiplantae</taxon>
        <taxon>Streptophyta</taxon>
        <taxon>Embryophyta</taxon>
        <taxon>Tracheophyta</taxon>
        <taxon>Spermatophyta</taxon>
        <taxon>Magnoliopsida</taxon>
        <taxon>eudicotyledons</taxon>
        <taxon>Gunneridae</taxon>
        <taxon>Pentapetalae</taxon>
        <taxon>rosids</taxon>
        <taxon>malvids</taxon>
        <taxon>Brassicales</taxon>
        <taxon>Brassicaceae</taxon>
        <taxon>Brassiceae</taxon>
        <taxon>Brassica</taxon>
    </lineage>
</organism>